<dbReference type="EMBL" id="SNYL01000003">
    <property type="protein sequence ID" value="TDQ44338.1"/>
    <property type="molecule type" value="Genomic_DNA"/>
</dbReference>
<dbReference type="OrthoDB" id="9796919at2"/>
<dbReference type="CDD" id="cd04301">
    <property type="entry name" value="NAT_SF"/>
    <property type="match status" value="1"/>
</dbReference>
<keyword evidence="1 3" id="KW-0808">Transferase</keyword>
<dbReference type="PANTHER" id="PTHR43420:SF44">
    <property type="entry name" value="ACETYLTRANSFERASE YPEA"/>
    <property type="match status" value="1"/>
</dbReference>
<dbReference type="GO" id="GO:0005840">
    <property type="term" value="C:ribosome"/>
    <property type="evidence" value="ECO:0007669"/>
    <property type="project" value="UniProtKB-KW"/>
</dbReference>
<gene>
    <name evidence="3" type="primary">rimI</name>
    <name evidence="5" type="ORF">DFR43_10382</name>
</gene>
<dbReference type="HAMAP" id="MF_02210">
    <property type="entry name" value="RimI"/>
    <property type="match status" value="1"/>
</dbReference>
<comment type="caution">
    <text evidence="5">The sequence shown here is derived from an EMBL/GenBank/DDBJ whole genome shotgun (WGS) entry which is preliminary data.</text>
</comment>
<dbReference type="GO" id="GO:0008999">
    <property type="term" value="F:protein-N-terminal-alanine acetyltransferase activity"/>
    <property type="evidence" value="ECO:0007669"/>
    <property type="project" value="UniProtKB-UniRule"/>
</dbReference>
<sequence>MNPWPDALPPPDQRVGFTPMTDAVLDLIAEVDKTAYAHPWSRRHFADSLHQGHLMQMLVMRPSPPLDPATWTHAPALPDGRWLLGYLVAMEGVEEVHLLNLTTVPLHRRRGWARRMLAALVAWAQTRGAQALWLEVRASNQAARALYEGCGFAAVGVRKGYYPDHGIQREDAVVMRRVLDPLH</sequence>
<dbReference type="AlphaFoldDB" id="A0A4R6UCD6"/>
<comment type="caution">
    <text evidence="3">Lacks conserved residue(s) required for the propagation of feature annotation.</text>
</comment>
<evidence type="ECO:0000256" key="3">
    <source>
        <dbReference type="HAMAP-Rule" id="MF_02210"/>
    </source>
</evidence>
<dbReference type="InterPro" id="IPR043690">
    <property type="entry name" value="RimI"/>
</dbReference>
<comment type="catalytic activity">
    <reaction evidence="3">
        <text>N-terminal L-alanyl-[ribosomal protein bS18] + acetyl-CoA = N-terminal N(alpha)-acetyl-L-alanyl-[ribosomal protein bS18] + CoA + H(+)</text>
        <dbReference type="Rhea" id="RHEA:43756"/>
        <dbReference type="Rhea" id="RHEA-COMP:10676"/>
        <dbReference type="Rhea" id="RHEA-COMP:10677"/>
        <dbReference type="ChEBI" id="CHEBI:15378"/>
        <dbReference type="ChEBI" id="CHEBI:57287"/>
        <dbReference type="ChEBI" id="CHEBI:57288"/>
        <dbReference type="ChEBI" id="CHEBI:64718"/>
        <dbReference type="ChEBI" id="CHEBI:83683"/>
        <dbReference type="EC" id="2.3.1.266"/>
    </reaction>
</comment>
<dbReference type="PANTHER" id="PTHR43420">
    <property type="entry name" value="ACETYLTRANSFERASE"/>
    <property type="match status" value="1"/>
</dbReference>
<dbReference type="EC" id="2.3.1.266" evidence="3"/>
<comment type="function">
    <text evidence="3">Acetylates the N-terminal alanine of ribosomal protein bS18.</text>
</comment>
<accession>A0A4R6UCD6</accession>
<evidence type="ECO:0000259" key="4">
    <source>
        <dbReference type="PROSITE" id="PS51186"/>
    </source>
</evidence>
<dbReference type="InterPro" id="IPR016181">
    <property type="entry name" value="Acyl_CoA_acyltransferase"/>
</dbReference>
<keyword evidence="2 3" id="KW-0012">Acyltransferase</keyword>
<keyword evidence="6" id="KW-1185">Reference proteome</keyword>
<dbReference type="Pfam" id="PF00583">
    <property type="entry name" value="Acetyltransf_1"/>
    <property type="match status" value="1"/>
</dbReference>
<evidence type="ECO:0000313" key="6">
    <source>
        <dbReference type="Proteomes" id="UP000295510"/>
    </source>
</evidence>
<keyword evidence="5" id="KW-0689">Ribosomal protein</keyword>
<dbReference type="Gene3D" id="3.40.630.30">
    <property type="match status" value="1"/>
</dbReference>
<dbReference type="Proteomes" id="UP000295510">
    <property type="component" value="Unassembled WGS sequence"/>
</dbReference>
<keyword evidence="3" id="KW-0963">Cytoplasm</keyword>
<feature type="active site" description="Proton donor" evidence="3">
    <location>
        <position position="147"/>
    </location>
</feature>
<evidence type="ECO:0000256" key="2">
    <source>
        <dbReference type="ARBA" id="ARBA00023315"/>
    </source>
</evidence>
<protein>
    <recommendedName>
        <fullName evidence="3">[Ribosomal protein bS18]-alanine N-acetyltransferase</fullName>
        <ecNumber evidence="3">2.3.1.266</ecNumber>
    </recommendedName>
</protein>
<keyword evidence="5" id="KW-0687">Ribonucleoprotein</keyword>
<dbReference type="GO" id="GO:0005737">
    <property type="term" value="C:cytoplasm"/>
    <property type="evidence" value="ECO:0007669"/>
    <property type="project" value="UniProtKB-SubCell"/>
</dbReference>
<feature type="binding site" evidence="3">
    <location>
        <position position="140"/>
    </location>
    <ligand>
        <name>acetyl-CoA</name>
        <dbReference type="ChEBI" id="CHEBI:57288"/>
    </ligand>
</feature>
<dbReference type="RefSeq" id="WP_133595939.1">
    <property type="nucleotide sequence ID" value="NZ_SNYL01000003.1"/>
</dbReference>
<organism evidence="5 6">
    <name type="scientific">Tepidicella xavieri</name>
    <dbReference type="NCBI Taxonomy" id="360241"/>
    <lineage>
        <taxon>Bacteria</taxon>
        <taxon>Pseudomonadati</taxon>
        <taxon>Pseudomonadota</taxon>
        <taxon>Betaproteobacteria</taxon>
        <taxon>Burkholderiales</taxon>
        <taxon>Tepidicella</taxon>
    </lineage>
</organism>
<evidence type="ECO:0000256" key="1">
    <source>
        <dbReference type="ARBA" id="ARBA00022679"/>
    </source>
</evidence>
<dbReference type="PROSITE" id="PS51186">
    <property type="entry name" value="GNAT"/>
    <property type="match status" value="1"/>
</dbReference>
<proteinExistence type="inferred from homology"/>
<dbReference type="InterPro" id="IPR050680">
    <property type="entry name" value="YpeA/RimI_acetyltransf"/>
</dbReference>
<feature type="domain" description="N-acetyltransferase" evidence="4">
    <location>
        <begin position="15"/>
        <end position="180"/>
    </location>
</feature>
<evidence type="ECO:0000313" key="5">
    <source>
        <dbReference type="EMBL" id="TDQ44338.1"/>
    </source>
</evidence>
<dbReference type="SUPFAM" id="SSF55729">
    <property type="entry name" value="Acyl-CoA N-acyltransferases (Nat)"/>
    <property type="match status" value="1"/>
</dbReference>
<name>A0A4R6UCD6_9BURK</name>
<reference evidence="5 6" key="1">
    <citation type="submission" date="2019-03" db="EMBL/GenBank/DDBJ databases">
        <title>Genomic Encyclopedia of Type Strains, Phase IV (KMG-IV): sequencing the most valuable type-strain genomes for metagenomic binning, comparative biology and taxonomic classification.</title>
        <authorList>
            <person name="Goeker M."/>
        </authorList>
    </citation>
    <scope>NUCLEOTIDE SEQUENCE [LARGE SCALE GENOMIC DNA]</scope>
    <source>
        <strain evidence="5 6">DSM 19605</strain>
    </source>
</reference>
<comment type="similarity">
    <text evidence="3">Belongs to the acetyltransferase family. RimI subfamily.</text>
</comment>
<dbReference type="InterPro" id="IPR000182">
    <property type="entry name" value="GNAT_dom"/>
</dbReference>
<feature type="active site" description="Proton acceptor" evidence="3">
    <location>
        <position position="135"/>
    </location>
</feature>
<comment type="subcellular location">
    <subcellularLocation>
        <location evidence="3">Cytoplasm</location>
    </subcellularLocation>
</comment>